<reference evidence="1 2" key="1">
    <citation type="journal article" date="2021" name="Elife">
        <title>Chloroplast acquisition without the gene transfer in kleptoplastic sea slugs, Plakobranchus ocellatus.</title>
        <authorList>
            <person name="Maeda T."/>
            <person name="Takahashi S."/>
            <person name="Yoshida T."/>
            <person name="Shimamura S."/>
            <person name="Takaki Y."/>
            <person name="Nagai Y."/>
            <person name="Toyoda A."/>
            <person name="Suzuki Y."/>
            <person name="Arimoto A."/>
            <person name="Ishii H."/>
            <person name="Satoh N."/>
            <person name="Nishiyama T."/>
            <person name="Hasebe M."/>
            <person name="Maruyama T."/>
            <person name="Minagawa J."/>
            <person name="Obokata J."/>
            <person name="Shigenobu S."/>
        </authorList>
    </citation>
    <scope>NUCLEOTIDE SEQUENCE [LARGE SCALE GENOMIC DNA]</scope>
</reference>
<accession>A0AAV4CB25</accession>
<gene>
    <name evidence="1" type="ORF">PoB_005524200</name>
</gene>
<dbReference type="EMBL" id="BLXT01006082">
    <property type="protein sequence ID" value="GFO28737.1"/>
    <property type="molecule type" value="Genomic_DNA"/>
</dbReference>
<protein>
    <submittedName>
        <fullName evidence="1">Polyprotein</fullName>
    </submittedName>
</protein>
<sequence>MMDSTDLMFYAVSNLNAQLSDRRTTGYRTVVSFFSLNLSEETSGRVEILEAIEAKVNKHTRKWLGVPPGLSDVALYCRKAKLKLPMKSTLEEYKCGKARLLTMLEESDDPVVSTVQPSLKIGRK</sequence>
<evidence type="ECO:0000313" key="2">
    <source>
        <dbReference type="Proteomes" id="UP000735302"/>
    </source>
</evidence>
<dbReference type="AlphaFoldDB" id="A0AAV4CB25"/>
<name>A0AAV4CB25_9GAST</name>
<dbReference type="Proteomes" id="UP000735302">
    <property type="component" value="Unassembled WGS sequence"/>
</dbReference>
<proteinExistence type="predicted"/>
<organism evidence="1 2">
    <name type="scientific">Plakobranchus ocellatus</name>
    <dbReference type="NCBI Taxonomy" id="259542"/>
    <lineage>
        <taxon>Eukaryota</taxon>
        <taxon>Metazoa</taxon>
        <taxon>Spiralia</taxon>
        <taxon>Lophotrochozoa</taxon>
        <taxon>Mollusca</taxon>
        <taxon>Gastropoda</taxon>
        <taxon>Heterobranchia</taxon>
        <taxon>Euthyneura</taxon>
        <taxon>Panpulmonata</taxon>
        <taxon>Sacoglossa</taxon>
        <taxon>Placobranchoidea</taxon>
        <taxon>Plakobranchidae</taxon>
        <taxon>Plakobranchus</taxon>
    </lineage>
</organism>
<keyword evidence="2" id="KW-1185">Reference proteome</keyword>
<comment type="caution">
    <text evidence="1">The sequence shown here is derived from an EMBL/GenBank/DDBJ whole genome shotgun (WGS) entry which is preliminary data.</text>
</comment>
<evidence type="ECO:0000313" key="1">
    <source>
        <dbReference type="EMBL" id="GFO28737.1"/>
    </source>
</evidence>